<sequence>MICPLCGAPIQWRKTDVDGWVPCDQTPVLFIRGGKFRLVKHRDLVYGQLYTPGRQERPQYAWMPHYYTCPVLRRERIQWASDNRERG</sequence>
<dbReference type="Proteomes" id="UP000095746">
    <property type="component" value="Unassembled WGS sequence"/>
</dbReference>
<dbReference type="AlphaFoldDB" id="A0A174E338"/>
<organism evidence="1 2">
    <name type="scientific">Flavonifractor plautii</name>
    <name type="common">Fusobacterium plautii</name>
    <dbReference type="NCBI Taxonomy" id="292800"/>
    <lineage>
        <taxon>Bacteria</taxon>
        <taxon>Bacillati</taxon>
        <taxon>Bacillota</taxon>
        <taxon>Clostridia</taxon>
        <taxon>Eubacteriales</taxon>
        <taxon>Oscillospiraceae</taxon>
        <taxon>Flavonifractor</taxon>
    </lineage>
</organism>
<dbReference type="EMBL" id="CYZT01000074">
    <property type="protein sequence ID" value="CUO32312.1"/>
    <property type="molecule type" value="Genomic_DNA"/>
</dbReference>
<evidence type="ECO:0000313" key="2">
    <source>
        <dbReference type="Proteomes" id="UP000095746"/>
    </source>
</evidence>
<name>A0A174E338_FLAPL</name>
<accession>A0A174E338</accession>
<evidence type="ECO:0000313" key="1">
    <source>
        <dbReference type="EMBL" id="CUO32312.1"/>
    </source>
</evidence>
<protein>
    <submittedName>
        <fullName evidence="1">Uncharacterized protein</fullName>
    </submittedName>
</protein>
<proteinExistence type="predicted"/>
<reference evidence="1 2" key="1">
    <citation type="submission" date="2015-09" db="EMBL/GenBank/DDBJ databases">
        <authorList>
            <consortium name="Pathogen Informatics"/>
        </authorList>
    </citation>
    <scope>NUCLEOTIDE SEQUENCE [LARGE SCALE GENOMIC DNA]</scope>
    <source>
        <strain evidence="1 2">2789STDY5608854</strain>
    </source>
</reference>
<gene>
    <name evidence="1" type="ORF">ERS852411_01342</name>
</gene>